<feature type="region of interest" description="Disordered" evidence="1">
    <location>
        <begin position="1"/>
        <end position="34"/>
    </location>
</feature>
<comment type="caution">
    <text evidence="2">The sequence shown here is derived from an EMBL/GenBank/DDBJ whole genome shotgun (WGS) entry which is preliminary data.</text>
</comment>
<name>A0A811LD67_9BILA</name>
<dbReference type="OrthoDB" id="10415258at2759"/>
<protein>
    <submittedName>
        <fullName evidence="2">Uncharacterized protein</fullName>
    </submittedName>
</protein>
<evidence type="ECO:0000313" key="3">
    <source>
        <dbReference type="Proteomes" id="UP000614601"/>
    </source>
</evidence>
<evidence type="ECO:0000313" key="2">
    <source>
        <dbReference type="EMBL" id="CAD5225622.1"/>
    </source>
</evidence>
<dbReference type="Proteomes" id="UP000614601">
    <property type="component" value="Unassembled WGS sequence"/>
</dbReference>
<feature type="compositionally biased region" description="Basic and acidic residues" evidence="1">
    <location>
        <begin position="1"/>
        <end position="21"/>
    </location>
</feature>
<dbReference type="Proteomes" id="UP000783686">
    <property type="component" value="Unassembled WGS sequence"/>
</dbReference>
<dbReference type="EMBL" id="CAJFCW020000005">
    <property type="protein sequence ID" value="CAG9121138.1"/>
    <property type="molecule type" value="Genomic_DNA"/>
</dbReference>
<dbReference type="EMBL" id="CAJFDH010000005">
    <property type="protein sequence ID" value="CAD5225622.1"/>
    <property type="molecule type" value="Genomic_DNA"/>
</dbReference>
<reference evidence="2" key="1">
    <citation type="submission" date="2020-09" db="EMBL/GenBank/DDBJ databases">
        <authorList>
            <person name="Kikuchi T."/>
        </authorList>
    </citation>
    <scope>NUCLEOTIDE SEQUENCE</scope>
    <source>
        <strain evidence="2">SH1</strain>
    </source>
</reference>
<evidence type="ECO:0000256" key="1">
    <source>
        <dbReference type="SAM" id="MobiDB-lite"/>
    </source>
</evidence>
<keyword evidence="3" id="KW-1185">Reference proteome</keyword>
<organism evidence="2 3">
    <name type="scientific">Bursaphelenchus okinawaensis</name>
    <dbReference type="NCBI Taxonomy" id="465554"/>
    <lineage>
        <taxon>Eukaryota</taxon>
        <taxon>Metazoa</taxon>
        <taxon>Ecdysozoa</taxon>
        <taxon>Nematoda</taxon>
        <taxon>Chromadorea</taxon>
        <taxon>Rhabditida</taxon>
        <taxon>Tylenchina</taxon>
        <taxon>Tylenchomorpha</taxon>
        <taxon>Aphelenchoidea</taxon>
        <taxon>Aphelenchoididae</taxon>
        <taxon>Bursaphelenchus</taxon>
    </lineage>
</organism>
<sequence length="70" mass="7925">MKERASDAYDEVKDRAEELKDSVLGATQSNEERFEHEVGHRADELAECIDDQCTCDVLGASGELFHHCRQ</sequence>
<dbReference type="AlphaFoldDB" id="A0A811LD67"/>
<accession>A0A811LD67</accession>
<proteinExistence type="predicted"/>
<gene>
    <name evidence="2" type="ORF">BOKJ2_LOCUS11670</name>
</gene>